<evidence type="ECO:0000313" key="2">
    <source>
        <dbReference type="EMBL" id="AGS54051.1"/>
    </source>
</evidence>
<sequence length="126" mass="14524">MKGKTSEWVSFAANDIIAANAIINNTSLTGHVAFLCQQAIEKYFKAYLVENNKQIRKIHDLIRLYSEVKAIKDWSIDETILRRIDGIYTESRYPDDVGMLMPTMEDAKSYLEFAKRIENIFRSLVG</sequence>
<protein>
    <submittedName>
        <fullName evidence="2">Nucleotide-binding protein</fullName>
    </submittedName>
</protein>
<organism evidence="2">
    <name type="scientific">uncultured bacterium contig00048</name>
    <dbReference type="NCBI Taxonomy" id="1181533"/>
    <lineage>
        <taxon>Bacteria</taxon>
        <taxon>environmental samples</taxon>
    </lineage>
</organism>
<reference evidence="2" key="1">
    <citation type="submission" date="2012-03" db="EMBL/GenBank/DDBJ databases">
        <title>Functional metagenomics reveals considerable lignocellulase gene clusters in the gut microbiome of a wood-feeding higher termite.</title>
        <authorList>
            <person name="Liu N."/>
        </authorList>
    </citation>
    <scope>NUCLEOTIDE SEQUENCE</scope>
</reference>
<evidence type="ECO:0000259" key="1">
    <source>
        <dbReference type="PROSITE" id="PS50910"/>
    </source>
</evidence>
<dbReference type="EMBL" id="JQ844274">
    <property type="protein sequence ID" value="AGS54051.1"/>
    <property type="molecule type" value="Genomic_DNA"/>
</dbReference>
<dbReference type="InterPro" id="IPR007842">
    <property type="entry name" value="HEPN_dom"/>
</dbReference>
<accession>A0A806KP70</accession>
<dbReference type="PROSITE" id="PS50910">
    <property type="entry name" value="HEPN"/>
    <property type="match status" value="1"/>
</dbReference>
<name>A0A806KP70_9BACT</name>
<feature type="domain" description="HEPN" evidence="1">
    <location>
        <begin position="10"/>
        <end position="117"/>
    </location>
</feature>
<proteinExistence type="predicted"/>
<dbReference type="Gene3D" id="1.20.120.330">
    <property type="entry name" value="Nucleotidyltransferases domain 2"/>
    <property type="match status" value="1"/>
</dbReference>
<dbReference type="AlphaFoldDB" id="A0A806KP70"/>
<dbReference type="SMART" id="SM00748">
    <property type="entry name" value="HEPN"/>
    <property type="match status" value="1"/>
</dbReference>
<dbReference type="SUPFAM" id="SSF81593">
    <property type="entry name" value="Nucleotidyltransferase substrate binding subunit/domain"/>
    <property type="match status" value="1"/>
</dbReference>
<dbReference type="Pfam" id="PF05168">
    <property type="entry name" value="HEPN"/>
    <property type="match status" value="1"/>
</dbReference>